<dbReference type="AlphaFoldDB" id="A0A940XDA0"/>
<evidence type="ECO:0000313" key="1">
    <source>
        <dbReference type="EMBL" id="MBQ0826096.1"/>
    </source>
</evidence>
<accession>A0A940XDA0</accession>
<gene>
    <name evidence="1" type="ORF">J5Y05_06170</name>
</gene>
<dbReference type="RefSeq" id="WP_210868874.1">
    <property type="nucleotide sequence ID" value="NZ_JAGPNL010000001.1"/>
</dbReference>
<reference evidence="1" key="1">
    <citation type="submission" date="2021-04" db="EMBL/GenBank/DDBJ databases">
        <title>Genome seq and assembly of Streptomyces sp. RG38.</title>
        <authorList>
            <person name="Chhetri G."/>
        </authorList>
    </citation>
    <scope>NUCLEOTIDE SEQUENCE</scope>
    <source>
        <strain evidence="1">RG38</strain>
    </source>
</reference>
<keyword evidence="2" id="KW-1185">Reference proteome</keyword>
<proteinExistence type="predicted"/>
<organism evidence="1 2">
    <name type="scientific">Streptomyces tagetis</name>
    <dbReference type="NCBI Taxonomy" id="2820809"/>
    <lineage>
        <taxon>Bacteria</taxon>
        <taxon>Bacillati</taxon>
        <taxon>Actinomycetota</taxon>
        <taxon>Actinomycetes</taxon>
        <taxon>Kitasatosporales</taxon>
        <taxon>Streptomycetaceae</taxon>
        <taxon>Streptomyces</taxon>
    </lineage>
</organism>
<dbReference type="Proteomes" id="UP000677875">
    <property type="component" value="Unassembled WGS sequence"/>
</dbReference>
<dbReference type="EMBL" id="JAGPNL010000001">
    <property type="protein sequence ID" value="MBQ0826096.1"/>
    <property type="molecule type" value="Genomic_DNA"/>
</dbReference>
<sequence length="137" mass="14988">MHQTVRLDLLGLADSHDDELLRLRGQLRRLIADVDVVDVQSGRSAGGVPEGAKSGELIAAGSLVVTATSFILRQLLLLADTWLKNRPVRGIRVEREGHVIELTDATTTERARLIDEFLAHHEVPPRGGSEDRSSGRP</sequence>
<comment type="caution">
    <text evidence="1">The sequence shown here is derived from an EMBL/GenBank/DDBJ whole genome shotgun (WGS) entry which is preliminary data.</text>
</comment>
<protein>
    <submittedName>
        <fullName evidence="1">Uncharacterized protein</fullName>
    </submittedName>
</protein>
<name>A0A940XDA0_9ACTN</name>
<evidence type="ECO:0000313" key="2">
    <source>
        <dbReference type="Proteomes" id="UP000677875"/>
    </source>
</evidence>